<dbReference type="HOGENOM" id="CLU_012236_1_0_1"/>
<feature type="domain" description="Peptidase S9 prolyl oligopeptidase catalytic" evidence="1">
    <location>
        <begin position="437"/>
        <end position="648"/>
    </location>
</feature>
<dbReference type="GO" id="GO:0006508">
    <property type="term" value="P:proteolysis"/>
    <property type="evidence" value="ECO:0007669"/>
    <property type="project" value="InterPro"/>
</dbReference>
<protein>
    <recommendedName>
        <fullName evidence="1">Peptidase S9 prolyl oligopeptidase catalytic domain-containing protein</fullName>
    </recommendedName>
</protein>
<dbReference type="PANTHER" id="PTHR43056:SF5">
    <property type="entry name" value="PEPTIDASE S9 PROLYL OLIGOPEPTIDASE CATALYTIC DOMAIN-CONTAINING PROTEIN"/>
    <property type="match status" value="1"/>
</dbReference>
<accession>A0A0C9USE3</accession>
<evidence type="ECO:0000313" key="2">
    <source>
        <dbReference type="EMBL" id="KIJ37734.1"/>
    </source>
</evidence>
<keyword evidence="3" id="KW-1185">Reference proteome</keyword>
<dbReference type="EMBL" id="KN837167">
    <property type="protein sequence ID" value="KIJ37734.1"/>
    <property type="molecule type" value="Genomic_DNA"/>
</dbReference>
<dbReference type="Gene3D" id="3.40.50.1820">
    <property type="entry name" value="alpha/beta hydrolase"/>
    <property type="match status" value="1"/>
</dbReference>
<dbReference type="AlphaFoldDB" id="A0A0C9USE3"/>
<gene>
    <name evidence="2" type="ORF">M422DRAFT_33621</name>
</gene>
<organism evidence="2 3">
    <name type="scientific">Sphaerobolus stellatus (strain SS14)</name>
    <dbReference type="NCBI Taxonomy" id="990650"/>
    <lineage>
        <taxon>Eukaryota</taxon>
        <taxon>Fungi</taxon>
        <taxon>Dikarya</taxon>
        <taxon>Basidiomycota</taxon>
        <taxon>Agaricomycotina</taxon>
        <taxon>Agaricomycetes</taxon>
        <taxon>Phallomycetidae</taxon>
        <taxon>Geastrales</taxon>
        <taxon>Sphaerobolaceae</taxon>
        <taxon>Sphaerobolus</taxon>
    </lineage>
</organism>
<dbReference type="SUPFAM" id="SSF53474">
    <property type="entry name" value="alpha/beta-Hydrolases"/>
    <property type="match status" value="1"/>
</dbReference>
<sequence>MATKQAPYGTWKSPISAELLSQVSTVIDYLFVDKDNGQVYHVEKRPSEGGRSAIVNTTHQQDVLEKDWDSRTGVHEYGGVPATAKNGVLYFSSNSDRRVYEAEGKATPKAITPENENWRYADLTVIQQDPTLLLAVLEDHTKPEPANVINKLVAIEAQSQTVTPFAEGADYYAFPTVSPNKKKVAWIQWYFPDMPWEGAELVVADLVISGNSVKPANIKVVSGQKGTVSVDQPRWASDDTLLFLNDSSGYVNPLKYIVSENASTPVFKDPIQEDFAAPAWNLGRSDSAILTSENVLYASTKDGRAVLSLANLSTGSKKDLSTPYTVINFLIAISPKAAVFIGAKADQIGAVIEATLLEDGSVTYKTLKSLSSSNPALSPAIVSKAQPITLSEPPKNEPVHVLYYPPFNPEYVGVQGEVPPAVIQVHGGPTGHANAGLNWAIQYWTSRGWAWVDVNYGGSSGYGREYRDRLKGNWGIVDVDDTILAVEQLAATKLIDPTRIAIRGGSAGGYTVLATLTSPNQPFRAGTSAYGIADLKKLGDFTHKFESGYLWGLIGVDPNDEAAIDKVTAERSPLTRADQITVPLLILQGSKDAVVPPQQAELIVDSIKKRNGRVKYILFEGEGHGWRRAENIKLAWETELAWYEEVFNLSK</sequence>
<proteinExistence type="predicted"/>
<name>A0A0C9USE3_SPHS4</name>
<dbReference type="SUPFAM" id="SSF82171">
    <property type="entry name" value="DPP6 N-terminal domain-like"/>
    <property type="match status" value="1"/>
</dbReference>
<dbReference type="Proteomes" id="UP000054279">
    <property type="component" value="Unassembled WGS sequence"/>
</dbReference>
<reference evidence="2 3" key="1">
    <citation type="submission" date="2014-06" db="EMBL/GenBank/DDBJ databases">
        <title>Evolutionary Origins and Diversification of the Mycorrhizal Mutualists.</title>
        <authorList>
            <consortium name="DOE Joint Genome Institute"/>
            <consortium name="Mycorrhizal Genomics Consortium"/>
            <person name="Kohler A."/>
            <person name="Kuo A."/>
            <person name="Nagy L.G."/>
            <person name="Floudas D."/>
            <person name="Copeland A."/>
            <person name="Barry K.W."/>
            <person name="Cichocki N."/>
            <person name="Veneault-Fourrey C."/>
            <person name="LaButti K."/>
            <person name="Lindquist E.A."/>
            <person name="Lipzen A."/>
            <person name="Lundell T."/>
            <person name="Morin E."/>
            <person name="Murat C."/>
            <person name="Riley R."/>
            <person name="Ohm R."/>
            <person name="Sun H."/>
            <person name="Tunlid A."/>
            <person name="Henrissat B."/>
            <person name="Grigoriev I.V."/>
            <person name="Hibbett D.S."/>
            <person name="Martin F."/>
        </authorList>
    </citation>
    <scope>NUCLEOTIDE SEQUENCE [LARGE SCALE GENOMIC DNA]</scope>
    <source>
        <strain evidence="2 3">SS14</strain>
    </source>
</reference>
<evidence type="ECO:0000259" key="1">
    <source>
        <dbReference type="Pfam" id="PF00326"/>
    </source>
</evidence>
<dbReference type="InterPro" id="IPR050585">
    <property type="entry name" value="Xaa-Pro_dipeptidyl-ppase/CocE"/>
</dbReference>
<dbReference type="InterPro" id="IPR001375">
    <property type="entry name" value="Peptidase_S9_cat"/>
</dbReference>
<dbReference type="OrthoDB" id="43744at2759"/>
<dbReference type="Pfam" id="PF00326">
    <property type="entry name" value="Peptidase_S9"/>
    <property type="match status" value="1"/>
</dbReference>
<dbReference type="InterPro" id="IPR029058">
    <property type="entry name" value="AB_hydrolase_fold"/>
</dbReference>
<evidence type="ECO:0000313" key="3">
    <source>
        <dbReference type="Proteomes" id="UP000054279"/>
    </source>
</evidence>
<dbReference type="PANTHER" id="PTHR43056">
    <property type="entry name" value="PEPTIDASE S9 PROLYL OLIGOPEPTIDASE"/>
    <property type="match status" value="1"/>
</dbReference>
<dbReference type="GO" id="GO:0008236">
    <property type="term" value="F:serine-type peptidase activity"/>
    <property type="evidence" value="ECO:0007669"/>
    <property type="project" value="InterPro"/>
</dbReference>